<evidence type="ECO:0000313" key="2">
    <source>
        <dbReference type="Proteomes" id="UP000606044"/>
    </source>
</evidence>
<dbReference type="InterPro" id="IPR036388">
    <property type="entry name" value="WH-like_DNA-bd_sf"/>
</dbReference>
<proteinExistence type="predicted"/>
<protein>
    <submittedName>
        <fullName evidence="1">Uncharacterized protein</fullName>
    </submittedName>
</protein>
<gene>
    <name evidence="1" type="ORF">GCM10007301_10190</name>
</gene>
<dbReference type="AlphaFoldDB" id="A0A917BPC9"/>
<dbReference type="SUPFAM" id="SSF46785">
    <property type="entry name" value="Winged helix' DNA-binding domain"/>
    <property type="match status" value="1"/>
</dbReference>
<name>A0A917BPC9_9HYPH</name>
<evidence type="ECO:0000313" key="1">
    <source>
        <dbReference type="EMBL" id="GGF52671.1"/>
    </source>
</evidence>
<dbReference type="Proteomes" id="UP000606044">
    <property type="component" value="Unassembled WGS sequence"/>
</dbReference>
<comment type="caution">
    <text evidence="1">The sequence shown here is derived from an EMBL/GenBank/DDBJ whole genome shotgun (WGS) entry which is preliminary data.</text>
</comment>
<accession>A0A917BPC9</accession>
<dbReference type="InterPro" id="IPR036390">
    <property type="entry name" value="WH_DNA-bd_sf"/>
</dbReference>
<organism evidence="1 2">
    <name type="scientific">Azorhizobium oxalatiphilum</name>
    <dbReference type="NCBI Taxonomy" id="980631"/>
    <lineage>
        <taxon>Bacteria</taxon>
        <taxon>Pseudomonadati</taxon>
        <taxon>Pseudomonadota</taxon>
        <taxon>Alphaproteobacteria</taxon>
        <taxon>Hyphomicrobiales</taxon>
        <taxon>Xanthobacteraceae</taxon>
        <taxon>Azorhizobium</taxon>
    </lineage>
</organism>
<dbReference type="Gene3D" id="1.10.10.10">
    <property type="entry name" value="Winged helix-like DNA-binding domain superfamily/Winged helix DNA-binding domain"/>
    <property type="match status" value="1"/>
</dbReference>
<keyword evidence="2" id="KW-1185">Reference proteome</keyword>
<reference evidence="1" key="2">
    <citation type="submission" date="2020-09" db="EMBL/GenBank/DDBJ databases">
        <authorList>
            <person name="Sun Q."/>
            <person name="Sedlacek I."/>
        </authorList>
    </citation>
    <scope>NUCLEOTIDE SEQUENCE</scope>
    <source>
        <strain evidence="1">CCM 7897</strain>
    </source>
</reference>
<reference evidence="1" key="1">
    <citation type="journal article" date="2014" name="Int. J. Syst. Evol. Microbiol.">
        <title>Complete genome sequence of Corynebacterium casei LMG S-19264T (=DSM 44701T), isolated from a smear-ripened cheese.</title>
        <authorList>
            <consortium name="US DOE Joint Genome Institute (JGI-PGF)"/>
            <person name="Walter F."/>
            <person name="Albersmeier A."/>
            <person name="Kalinowski J."/>
            <person name="Ruckert C."/>
        </authorList>
    </citation>
    <scope>NUCLEOTIDE SEQUENCE</scope>
    <source>
        <strain evidence="1">CCM 7897</strain>
    </source>
</reference>
<sequence>MPPADRPADLLPGDFTAAVARLEAHPQFRSVLSRYCHTVAAQAPEGWPLVKLLDQLARYMICYVMIHNYHAWRQGSGPPPTLSALQGAVQSSARQTAGFVAQLKASRLVMVEPDPADRRVKHLRPTPDVVFEVGRSVLAFVAAAEELSGGATARSALLAAHADALGDLLRRSAAFVLAHGTLIHPFPRVLSFARRDCGYLLLCAVMGAHYAATVPGAAPALPLSYRALAGRLRVSPAHVGNLLRDGEREGWFATDARGRLAFMDPTLSAEFELWGAWQMAHYLALAGETAEAFAPAGVA</sequence>
<dbReference type="EMBL" id="BMCT01000001">
    <property type="protein sequence ID" value="GGF52671.1"/>
    <property type="molecule type" value="Genomic_DNA"/>
</dbReference>